<evidence type="ECO:0000313" key="2">
    <source>
        <dbReference type="Proteomes" id="UP000194003"/>
    </source>
</evidence>
<evidence type="ECO:0000313" key="1">
    <source>
        <dbReference type="EMBL" id="OSM04150.1"/>
    </source>
</evidence>
<dbReference type="InterPro" id="IPR004195">
    <property type="entry name" value="Head_decoration_D"/>
</dbReference>
<name>A0A1Y2K480_9PROT</name>
<proteinExistence type="predicted"/>
<protein>
    <submittedName>
        <fullName evidence="1">Uncharacterized protein</fullName>
    </submittedName>
</protein>
<organism evidence="1 2">
    <name type="scientific">Magnetofaba australis IT-1</name>
    <dbReference type="NCBI Taxonomy" id="1434232"/>
    <lineage>
        <taxon>Bacteria</taxon>
        <taxon>Pseudomonadati</taxon>
        <taxon>Pseudomonadota</taxon>
        <taxon>Magnetococcia</taxon>
        <taxon>Magnetococcales</taxon>
        <taxon>Magnetococcaceae</taxon>
        <taxon>Magnetofaba</taxon>
    </lineage>
</organism>
<comment type="caution">
    <text evidence="1">The sequence shown here is derived from an EMBL/GenBank/DDBJ whole genome shotgun (WGS) entry which is preliminary data.</text>
</comment>
<sequence>MLGMVTASSKYQAVDPAGIDGSETAVAVLYENVDASAGDATGVVISRLAEVNENRLVFDAVVTEPEKAAAISQLADQLIIAR</sequence>
<keyword evidence="2" id="KW-1185">Reference proteome</keyword>
<dbReference type="AlphaFoldDB" id="A0A1Y2K480"/>
<accession>A0A1Y2K480</accession>
<reference evidence="1 2" key="1">
    <citation type="journal article" date="2016" name="BMC Genomics">
        <title>Combined genomic and structural analyses of a cultured magnetotactic bacterium reveals its niche adaptation to a dynamic environment.</title>
        <authorList>
            <person name="Araujo A.C."/>
            <person name="Morillo V."/>
            <person name="Cypriano J."/>
            <person name="Teixeira L.C."/>
            <person name="Leao P."/>
            <person name="Lyra S."/>
            <person name="Almeida L.G."/>
            <person name="Bazylinski D.A."/>
            <person name="Vasconcellos A.T."/>
            <person name="Abreu F."/>
            <person name="Lins U."/>
        </authorList>
    </citation>
    <scope>NUCLEOTIDE SEQUENCE [LARGE SCALE GENOMIC DNA]</scope>
    <source>
        <strain evidence="1 2">IT-1</strain>
    </source>
</reference>
<dbReference type="Pfam" id="PF02924">
    <property type="entry name" value="HDPD"/>
    <property type="match status" value="1"/>
</dbReference>
<gene>
    <name evidence="1" type="ORF">MAIT1_05270</name>
</gene>
<dbReference type="Proteomes" id="UP000194003">
    <property type="component" value="Unassembled WGS sequence"/>
</dbReference>
<dbReference type="STRING" id="1434232.MAIT1_05270"/>
<dbReference type="EMBL" id="LVJN01000019">
    <property type="protein sequence ID" value="OSM04150.1"/>
    <property type="molecule type" value="Genomic_DNA"/>
</dbReference>